<keyword evidence="1" id="KW-0472">Membrane</keyword>
<evidence type="ECO:0008006" key="4">
    <source>
        <dbReference type="Google" id="ProtNLM"/>
    </source>
</evidence>
<reference evidence="2 3" key="1">
    <citation type="submission" date="2023-05" db="EMBL/GenBank/DDBJ databases">
        <title>Draft genome sequence of Streptomyces sp. B-S-A12 isolated from a cave soil in Thailand.</title>
        <authorList>
            <person name="Chamroensaksri N."/>
            <person name="Muangham S."/>
        </authorList>
    </citation>
    <scope>NUCLEOTIDE SEQUENCE [LARGE SCALE GENOMIC DNA]</scope>
    <source>
        <strain evidence="2 3">B-S-A12</strain>
    </source>
</reference>
<keyword evidence="1" id="KW-1133">Transmembrane helix</keyword>
<evidence type="ECO:0000313" key="2">
    <source>
        <dbReference type="EMBL" id="MDI3421083.1"/>
    </source>
</evidence>
<dbReference type="EMBL" id="JASCIS010000021">
    <property type="protein sequence ID" value="MDI3421083.1"/>
    <property type="molecule type" value="Genomic_DNA"/>
</dbReference>
<dbReference type="Proteomes" id="UP001237105">
    <property type="component" value="Unassembled WGS sequence"/>
</dbReference>
<sequence>MGTRGEQPYENDVLEQIHRARAARRGMAAAAAVLALLGPAVVWLRVARGAPWGWWIVPCGAALLLCVGAAGLARFGRTKRALAMILAGLALVLTGDLLATAAVT</sequence>
<keyword evidence="3" id="KW-1185">Reference proteome</keyword>
<accession>A0ABT6SZQ1</accession>
<feature type="transmembrane region" description="Helical" evidence="1">
    <location>
        <begin position="82"/>
        <end position="103"/>
    </location>
</feature>
<evidence type="ECO:0000256" key="1">
    <source>
        <dbReference type="SAM" id="Phobius"/>
    </source>
</evidence>
<dbReference type="RefSeq" id="WP_282536950.1">
    <property type="nucleotide sequence ID" value="NZ_JASCIS010000021.1"/>
</dbReference>
<feature type="transmembrane region" description="Helical" evidence="1">
    <location>
        <begin position="52"/>
        <end position="75"/>
    </location>
</feature>
<feature type="transmembrane region" description="Helical" evidence="1">
    <location>
        <begin position="26"/>
        <end position="46"/>
    </location>
</feature>
<evidence type="ECO:0000313" key="3">
    <source>
        <dbReference type="Proteomes" id="UP001237105"/>
    </source>
</evidence>
<organism evidence="2 3">
    <name type="scientific">Streptomyces luteolus</name>
    <dbReference type="NCBI Taxonomy" id="3043615"/>
    <lineage>
        <taxon>Bacteria</taxon>
        <taxon>Bacillati</taxon>
        <taxon>Actinomycetota</taxon>
        <taxon>Actinomycetes</taxon>
        <taxon>Kitasatosporales</taxon>
        <taxon>Streptomycetaceae</taxon>
        <taxon>Streptomyces</taxon>
    </lineage>
</organism>
<protein>
    <recommendedName>
        <fullName evidence="4">Integral membrane protein</fullName>
    </recommendedName>
</protein>
<keyword evidence="1" id="KW-0812">Transmembrane</keyword>
<proteinExistence type="predicted"/>
<gene>
    <name evidence="2" type="ORF">QIT00_21420</name>
</gene>
<comment type="caution">
    <text evidence="2">The sequence shown here is derived from an EMBL/GenBank/DDBJ whole genome shotgun (WGS) entry which is preliminary data.</text>
</comment>
<name>A0ABT6SZQ1_9ACTN</name>